<comment type="pathway">
    <text evidence="1 8">Amino-acid biosynthesis; L-arginine biosynthesis; carbamoyl phosphate from bicarbonate: step 1/1.</text>
</comment>
<protein>
    <recommendedName>
        <fullName evidence="8">Carbamoyl phosphate synthase small chain</fullName>
        <ecNumber evidence="8">6.3.5.5</ecNumber>
    </recommendedName>
    <alternativeName>
        <fullName evidence="8">Carbamoyl phosphate synthetase glutamine chain</fullName>
    </alternativeName>
</protein>
<dbReference type="PRINTS" id="PR00099">
    <property type="entry name" value="CPSGATASE"/>
</dbReference>
<dbReference type="PRINTS" id="PR00096">
    <property type="entry name" value="GATASE"/>
</dbReference>
<feature type="binding site" evidence="8">
    <location>
        <position position="250"/>
    </location>
    <ligand>
        <name>L-glutamine</name>
        <dbReference type="ChEBI" id="CHEBI:58359"/>
    </ligand>
</feature>
<reference evidence="11" key="1">
    <citation type="journal article" date="2019" name="Int. J. Syst. Evol. Microbiol.">
        <title>The Global Catalogue of Microorganisms (GCM) 10K type strain sequencing project: providing services to taxonomists for standard genome sequencing and annotation.</title>
        <authorList>
            <consortium name="The Broad Institute Genomics Platform"/>
            <consortium name="The Broad Institute Genome Sequencing Center for Infectious Disease"/>
            <person name="Wu L."/>
            <person name="Ma J."/>
        </authorList>
    </citation>
    <scope>NUCLEOTIDE SEQUENCE [LARGE SCALE GENOMIC DNA]</scope>
    <source>
        <strain evidence="11">CGMCC 1.18575</strain>
    </source>
</reference>
<keyword evidence="11" id="KW-1185">Reference proteome</keyword>
<feature type="binding site" evidence="8">
    <location>
        <position position="288"/>
    </location>
    <ligand>
        <name>L-glutamine</name>
        <dbReference type="ChEBI" id="CHEBI:58359"/>
    </ligand>
</feature>
<evidence type="ECO:0000256" key="5">
    <source>
        <dbReference type="ARBA" id="ARBA00022840"/>
    </source>
</evidence>
<dbReference type="PANTHER" id="PTHR43418">
    <property type="entry name" value="MULTIFUNCTIONAL TRYPTOPHAN BIOSYNTHESIS PROTEIN-RELATED"/>
    <property type="match status" value="1"/>
</dbReference>
<dbReference type="PRINTS" id="PR00097">
    <property type="entry name" value="ANTSNTHASEII"/>
</dbReference>
<dbReference type="SUPFAM" id="SSF52317">
    <property type="entry name" value="Class I glutamine amidotransferase-like"/>
    <property type="match status" value="1"/>
</dbReference>
<dbReference type="InterPro" id="IPR006274">
    <property type="entry name" value="CarbamoylP_synth_ssu"/>
</dbReference>
<evidence type="ECO:0000313" key="11">
    <source>
        <dbReference type="Proteomes" id="UP001596113"/>
    </source>
</evidence>
<comment type="caution">
    <text evidence="10">The sequence shown here is derived from an EMBL/GenBank/DDBJ whole genome shotgun (WGS) entry which is preliminary data.</text>
</comment>
<dbReference type="Pfam" id="PF00117">
    <property type="entry name" value="GATase"/>
    <property type="match status" value="1"/>
</dbReference>
<evidence type="ECO:0000256" key="7">
    <source>
        <dbReference type="ARBA" id="ARBA00048816"/>
    </source>
</evidence>
<keyword evidence="6 8" id="KW-0315">Glutamine amidotransferase</keyword>
<keyword evidence="8" id="KW-0028">Amino-acid biosynthesis</keyword>
<dbReference type="InterPro" id="IPR017926">
    <property type="entry name" value="GATASE"/>
</dbReference>
<evidence type="ECO:0000256" key="8">
    <source>
        <dbReference type="HAMAP-Rule" id="MF_01209"/>
    </source>
</evidence>
<comment type="subunit">
    <text evidence="8">Composed of two chains; the small (or glutamine) chain promotes the hydrolysis of glutamine to ammonia, which is used by the large (or ammonia) chain to synthesize carbamoyl phosphate. Tetramer of heterodimers (alpha,beta)4.</text>
</comment>
<feature type="domain" description="Carbamoyl-phosphate synthase small subunit N-terminal" evidence="9">
    <location>
        <begin position="1"/>
        <end position="131"/>
    </location>
</feature>
<feature type="binding site" evidence="8">
    <location>
        <position position="219"/>
    </location>
    <ligand>
        <name>L-glutamine</name>
        <dbReference type="ChEBI" id="CHEBI:58359"/>
    </ligand>
</feature>
<feature type="region of interest" description="CPSase" evidence="8">
    <location>
        <begin position="1"/>
        <end position="170"/>
    </location>
</feature>
<dbReference type="SMART" id="SM01097">
    <property type="entry name" value="CPSase_sm_chain"/>
    <property type="match status" value="1"/>
</dbReference>
<dbReference type="PROSITE" id="PS51273">
    <property type="entry name" value="GATASE_TYPE_1"/>
    <property type="match status" value="1"/>
</dbReference>
<dbReference type="NCBIfam" id="TIGR01368">
    <property type="entry name" value="CPSaseIIsmall"/>
    <property type="match status" value="1"/>
</dbReference>
<comment type="catalytic activity">
    <reaction evidence="8">
        <text>L-glutamine + H2O = L-glutamate + NH4(+)</text>
        <dbReference type="Rhea" id="RHEA:15889"/>
        <dbReference type="ChEBI" id="CHEBI:15377"/>
        <dbReference type="ChEBI" id="CHEBI:28938"/>
        <dbReference type="ChEBI" id="CHEBI:29985"/>
        <dbReference type="ChEBI" id="CHEBI:58359"/>
    </reaction>
</comment>
<sequence>MQARLLLEDGTLFTGQSFGAEGGSVGEVVFNTGITGYQEVLSDPSYCGQIVTMTYPLIGNYGINRDDFESIRPYIHGFVVRRHEAVPSNWRAQYTIDQLLKEYGIVGISDIDTRMLTRILRQHGTMKGLLTTGSERIEELKERLDASSLLRDQVARTSTKSLFSSPGEKERIVLIDYGAKSGILRELTKRGCDVVVVPQDATAEEIRKLSPDGIQLSNGPGDPKDVPHAVNTIRELIGEFPIFGICLGHQLFALACGADTGKLKFGHRGGNHPVKELESGRCFITSQNHGYTVVEESIAGTELEVTHINNNDKTIEGLKHKKHPAFTVQYHPEAAPGPYDNSYLFDRFLQMIRDNKIANPERPRQAQLSETLRGELQYAQK</sequence>
<dbReference type="HAMAP" id="MF_01209">
    <property type="entry name" value="CPSase_S_chain"/>
    <property type="match status" value="1"/>
</dbReference>
<dbReference type="InterPro" id="IPR036480">
    <property type="entry name" value="CarbP_synth_ssu_N_sf"/>
</dbReference>
<organism evidence="10 11">
    <name type="scientific">Cohnella soli</name>
    <dbReference type="NCBI Taxonomy" id="425005"/>
    <lineage>
        <taxon>Bacteria</taxon>
        <taxon>Bacillati</taxon>
        <taxon>Bacillota</taxon>
        <taxon>Bacilli</taxon>
        <taxon>Bacillales</taxon>
        <taxon>Paenibacillaceae</taxon>
        <taxon>Cohnella</taxon>
    </lineage>
</organism>
<feature type="active site" description="Nucleophile" evidence="8">
    <location>
        <position position="246"/>
    </location>
</feature>
<evidence type="ECO:0000256" key="2">
    <source>
        <dbReference type="ARBA" id="ARBA00007800"/>
    </source>
</evidence>
<dbReference type="Pfam" id="PF00988">
    <property type="entry name" value="CPSase_sm_chain"/>
    <property type="match status" value="1"/>
</dbReference>
<keyword evidence="3 8" id="KW-0436">Ligase</keyword>
<dbReference type="NCBIfam" id="NF009475">
    <property type="entry name" value="PRK12838.1"/>
    <property type="match status" value="1"/>
</dbReference>
<keyword evidence="8" id="KW-0665">Pyrimidine biosynthesis</keyword>
<dbReference type="PANTHER" id="PTHR43418:SF7">
    <property type="entry name" value="CARBAMOYL-PHOSPHATE SYNTHASE SMALL CHAIN"/>
    <property type="match status" value="1"/>
</dbReference>
<feature type="binding site" evidence="8">
    <location>
        <position position="290"/>
    </location>
    <ligand>
        <name>L-glutamine</name>
        <dbReference type="ChEBI" id="CHEBI:58359"/>
    </ligand>
</feature>
<dbReference type="SUPFAM" id="SSF52021">
    <property type="entry name" value="Carbamoyl phosphate synthetase, small subunit N-terminal domain"/>
    <property type="match status" value="1"/>
</dbReference>
<comment type="function">
    <text evidence="8">Small subunit of the glutamine-dependent carbamoyl phosphate synthetase (CPSase). CPSase catalyzes the formation of carbamoyl phosphate from the ammonia moiety of glutamine, carbonate, and phosphate donated by ATP, constituting the first step of 2 biosynthetic pathways, one leading to arginine and/or urea and the other to pyrimidine nucleotides. The small subunit (glutamine amidotransferase) binds and cleaves glutamine to supply the large subunit with the substrate ammonia.</text>
</comment>
<dbReference type="InterPro" id="IPR002474">
    <property type="entry name" value="CarbamoylP_synth_ssu_N"/>
</dbReference>
<dbReference type="InterPro" id="IPR050472">
    <property type="entry name" value="Anth_synth/Amidotransfase"/>
</dbReference>
<feature type="binding site" evidence="8">
    <location>
        <position position="291"/>
    </location>
    <ligand>
        <name>L-glutamine</name>
        <dbReference type="ChEBI" id="CHEBI:58359"/>
    </ligand>
</feature>
<keyword evidence="5 8" id="KW-0067">ATP-binding</keyword>
<evidence type="ECO:0000256" key="1">
    <source>
        <dbReference type="ARBA" id="ARBA00005077"/>
    </source>
</evidence>
<keyword evidence="8" id="KW-0055">Arginine biosynthesis</keyword>
<dbReference type="InterPro" id="IPR029062">
    <property type="entry name" value="Class_I_gatase-like"/>
</dbReference>
<comment type="pathway">
    <text evidence="8">Pyrimidine metabolism; UMP biosynthesis via de novo pathway; (S)-dihydroorotate from bicarbonate: step 1/3.</text>
</comment>
<gene>
    <name evidence="8" type="primary">carA</name>
    <name evidence="10" type="ORF">ACFPOF_10115</name>
</gene>
<comment type="catalytic activity">
    <reaction evidence="7 8">
        <text>hydrogencarbonate + L-glutamine + 2 ATP + H2O = carbamoyl phosphate + L-glutamate + 2 ADP + phosphate + 2 H(+)</text>
        <dbReference type="Rhea" id="RHEA:18633"/>
        <dbReference type="ChEBI" id="CHEBI:15377"/>
        <dbReference type="ChEBI" id="CHEBI:15378"/>
        <dbReference type="ChEBI" id="CHEBI:17544"/>
        <dbReference type="ChEBI" id="CHEBI:29985"/>
        <dbReference type="ChEBI" id="CHEBI:30616"/>
        <dbReference type="ChEBI" id="CHEBI:43474"/>
        <dbReference type="ChEBI" id="CHEBI:58228"/>
        <dbReference type="ChEBI" id="CHEBI:58359"/>
        <dbReference type="ChEBI" id="CHEBI:456216"/>
        <dbReference type="EC" id="6.3.5.5"/>
    </reaction>
</comment>
<feature type="binding site" evidence="8">
    <location>
        <position position="247"/>
    </location>
    <ligand>
        <name>L-glutamine</name>
        <dbReference type="ChEBI" id="CHEBI:58359"/>
    </ligand>
</feature>
<evidence type="ECO:0000256" key="3">
    <source>
        <dbReference type="ARBA" id="ARBA00022598"/>
    </source>
</evidence>
<dbReference type="RefSeq" id="WP_378132117.1">
    <property type="nucleotide sequence ID" value="NZ_JBHSMI010000020.1"/>
</dbReference>
<dbReference type="CDD" id="cd01744">
    <property type="entry name" value="GATase1_CPSase"/>
    <property type="match status" value="1"/>
</dbReference>
<dbReference type="Proteomes" id="UP001596113">
    <property type="component" value="Unassembled WGS sequence"/>
</dbReference>
<dbReference type="Gene3D" id="3.50.30.20">
    <property type="entry name" value="Carbamoyl-phosphate synthase small subunit, N-terminal domain"/>
    <property type="match status" value="1"/>
</dbReference>
<proteinExistence type="inferred from homology"/>
<evidence type="ECO:0000259" key="9">
    <source>
        <dbReference type="SMART" id="SM01097"/>
    </source>
</evidence>
<feature type="binding site" evidence="8">
    <location>
        <position position="45"/>
    </location>
    <ligand>
        <name>L-glutamine</name>
        <dbReference type="ChEBI" id="CHEBI:58359"/>
    </ligand>
</feature>
<feature type="active site" evidence="8">
    <location>
        <position position="333"/>
    </location>
</feature>
<keyword evidence="4 8" id="KW-0547">Nucleotide-binding</keyword>
<comment type="similarity">
    <text evidence="2 8">Belongs to the CarA family.</text>
</comment>
<dbReference type="EMBL" id="JBHSMI010000020">
    <property type="protein sequence ID" value="MFC5403085.1"/>
    <property type="molecule type" value="Genomic_DNA"/>
</dbReference>
<evidence type="ECO:0000256" key="4">
    <source>
        <dbReference type="ARBA" id="ARBA00022741"/>
    </source>
</evidence>
<dbReference type="InterPro" id="IPR035686">
    <property type="entry name" value="CPSase_GATase1"/>
</dbReference>
<feature type="active site" evidence="8">
    <location>
        <position position="331"/>
    </location>
</feature>
<accession>A0ABW0HS62</accession>
<feature type="binding site" evidence="8">
    <location>
        <position position="221"/>
    </location>
    <ligand>
        <name>L-glutamine</name>
        <dbReference type="ChEBI" id="CHEBI:58359"/>
    </ligand>
</feature>
<dbReference type="EC" id="6.3.5.5" evidence="8"/>
<dbReference type="Gene3D" id="3.40.50.880">
    <property type="match status" value="1"/>
</dbReference>
<evidence type="ECO:0000256" key="6">
    <source>
        <dbReference type="ARBA" id="ARBA00022962"/>
    </source>
</evidence>
<evidence type="ECO:0000313" key="10">
    <source>
        <dbReference type="EMBL" id="MFC5403085.1"/>
    </source>
</evidence>
<name>A0ABW0HS62_9BACL</name>